<feature type="transmembrane region" description="Helical" evidence="7">
    <location>
        <begin position="159"/>
        <end position="177"/>
    </location>
</feature>
<comment type="subcellular location">
    <subcellularLocation>
        <location evidence="1">Cell membrane</location>
        <topology evidence="1">Multi-pass membrane protein</topology>
    </subcellularLocation>
</comment>
<keyword evidence="3" id="KW-1003">Cell membrane</keyword>
<feature type="domain" description="Glycine transporter" evidence="8">
    <location>
        <begin position="100"/>
        <end position="175"/>
    </location>
</feature>
<evidence type="ECO:0000256" key="5">
    <source>
        <dbReference type="ARBA" id="ARBA00022989"/>
    </source>
</evidence>
<reference evidence="9" key="1">
    <citation type="submission" date="2020-04" db="EMBL/GenBank/DDBJ databases">
        <title>Deep metagenomics examines the oral microbiome during advanced dental caries in children, revealing novel taxa and co-occurrences with host molecules.</title>
        <authorList>
            <person name="Baker J.L."/>
            <person name="Morton J.T."/>
            <person name="Dinis M."/>
            <person name="Alvarez R."/>
            <person name="Tran N.C."/>
            <person name="Knight R."/>
            <person name="Edlund A."/>
        </authorList>
    </citation>
    <scope>NUCLEOTIDE SEQUENCE</scope>
    <source>
        <strain evidence="9">JCVI_32_bin.14</strain>
    </source>
</reference>
<feature type="transmembrane region" description="Helical" evidence="7">
    <location>
        <begin position="183"/>
        <end position="203"/>
    </location>
</feature>
<feature type="domain" description="Glycine transporter" evidence="8">
    <location>
        <begin position="7"/>
        <end position="79"/>
    </location>
</feature>
<name>A0A930FPT9_9FIRM</name>
<organism evidence="9 10">
    <name type="scientific">Dialister invisus</name>
    <dbReference type="NCBI Taxonomy" id="218538"/>
    <lineage>
        <taxon>Bacteria</taxon>
        <taxon>Bacillati</taxon>
        <taxon>Bacillota</taxon>
        <taxon>Negativicutes</taxon>
        <taxon>Veillonellales</taxon>
        <taxon>Veillonellaceae</taxon>
        <taxon>Dialister</taxon>
    </lineage>
</organism>
<evidence type="ECO:0000256" key="6">
    <source>
        <dbReference type="ARBA" id="ARBA00023136"/>
    </source>
</evidence>
<dbReference type="GO" id="GO:0005886">
    <property type="term" value="C:plasma membrane"/>
    <property type="evidence" value="ECO:0007669"/>
    <property type="project" value="UniProtKB-SubCell"/>
</dbReference>
<dbReference type="PANTHER" id="PTHR30506:SF3">
    <property type="entry name" value="UPF0126 INNER MEMBRANE PROTEIN YADS-RELATED"/>
    <property type="match status" value="1"/>
</dbReference>
<feature type="transmembrane region" description="Helical" evidence="7">
    <location>
        <begin position="32"/>
        <end position="55"/>
    </location>
</feature>
<keyword evidence="5 7" id="KW-1133">Transmembrane helix</keyword>
<comment type="caution">
    <text evidence="9">The sequence shown here is derived from an EMBL/GenBank/DDBJ whole genome shotgun (WGS) entry which is preliminary data.</text>
</comment>
<gene>
    <name evidence="9" type="ORF">HXL70_06015</name>
</gene>
<protein>
    <submittedName>
        <fullName evidence="9">TRIC cation channel family protein</fullName>
    </submittedName>
</protein>
<evidence type="ECO:0000313" key="9">
    <source>
        <dbReference type="EMBL" id="MBF1129585.1"/>
    </source>
</evidence>
<evidence type="ECO:0000259" key="8">
    <source>
        <dbReference type="Pfam" id="PF03458"/>
    </source>
</evidence>
<dbReference type="Proteomes" id="UP000757890">
    <property type="component" value="Unassembled WGS sequence"/>
</dbReference>
<keyword evidence="6 7" id="KW-0472">Membrane</keyword>
<evidence type="ECO:0000256" key="4">
    <source>
        <dbReference type="ARBA" id="ARBA00022692"/>
    </source>
</evidence>
<dbReference type="InterPro" id="IPR005115">
    <property type="entry name" value="Gly_transporter"/>
</dbReference>
<dbReference type="EMBL" id="JABZMK010000034">
    <property type="protein sequence ID" value="MBF1129585.1"/>
    <property type="molecule type" value="Genomic_DNA"/>
</dbReference>
<feature type="transmembrane region" description="Helical" evidence="7">
    <location>
        <begin position="96"/>
        <end position="118"/>
    </location>
</feature>
<proteinExistence type="inferred from homology"/>
<dbReference type="PANTHER" id="PTHR30506">
    <property type="entry name" value="INNER MEMBRANE PROTEIN"/>
    <property type="match status" value="1"/>
</dbReference>
<dbReference type="AlphaFoldDB" id="A0A930FPT9"/>
<feature type="transmembrane region" description="Helical" evidence="7">
    <location>
        <begin position="124"/>
        <end position="147"/>
    </location>
</feature>
<evidence type="ECO:0000256" key="2">
    <source>
        <dbReference type="ARBA" id="ARBA00008193"/>
    </source>
</evidence>
<dbReference type="Pfam" id="PF03458">
    <property type="entry name" value="Gly_transporter"/>
    <property type="match status" value="2"/>
</dbReference>
<evidence type="ECO:0000313" key="10">
    <source>
        <dbReference type="Proteomes" id="UP000757890"/>
    </source>
</evidence>
<keyword evidence="4 7" id="KW-0812">Transmembrane</keyword>
<sequence>MSLTWAVFEILGTVAFAFSGAAVGLARGMDVFGIALLSVVTAVGGGILRDVLAGIFPPFALRGPDGIIFALMTAAAVCIGFRHFHIPRRGRKLVLFAYRVSDTAGLAAFTVTGAMAAIHSYPGYRYVLPVLLGLITAVGGGILRDVLAQKVPVVLYEDVYAMASVLGGIVICVLYPLTGIVYASWSGFGAVLLLRICAILFGWRLYHPARTHGSGSGSRE</sequence>
<evidence type="ECO:0000256" key="1">
    <source>
        <dbReference type="ARBA" id="ARBA00004651"/>
    </source>
</evidence>
<feature type="transmembrane region" description="Helical" evidence="7">
    <location>
        <begin position="6"/>
        <end position="25"/>
    </location>
</feature>
<accession>A0A930FPT9</accession>
<evidence type="ECO:0000256" key="3">
    <source>
        <dbReference type="ARBA" id="ARBA00022475"/>
    </source>
</evidence>
<feature type="transmembrane region" description="Helical" evidence="7">
    <location>
        <begin position="67"/>
        <end position="84"/>
    </location>
</feature>
<comment type="similarity">
    <text evidence="2">Belongs to the UPF0126 family.</text>
</comment>
<evidence type="ECO:0000256" key="7">
    <source>
        <dbReference type="SAM" id="Phobius"/>
    </source>
</evidence>